<sequence>MQEDFQTERAFTVHRSAGKCPYTSGHIRPYHNMRSRTSIDPETFGSTSVGTSAGSEKFGGTYSPLDEQSFIRYKTNLRGRDTFTNTGVETFNHGGTFSSNTPWRHPFVTSVIGKSSPSMLMNKPLNLSDNSNAFSNPINWT</sequence>
<feature type="region of interest" description="Disordered" evidence="1">
    <location>
        <begin position="24"/>
        <end position="61"/>
    </location>
</feature>
<reference evidence="2" key="1">
    <citation type="journal article" date="2020" name="Nature">
        <title>Giant virus diversity and host interactions through global metagenomics.</title>
        <authorList>
            <person name="Schulz F."/>
            <person name="Roux S."/>
            <person name="Paez-Espino D."/>
            <person name="Jungbluth S."/>
            <person name="Walsh D.A."/>
            <person name="Denef V.J."/>
            <person name="McMahon K.D."/>
            <person name="Konstantinidis K.T."/>
            <person name="Eloe-Fadrosh E.A."/>
            <person name="Kyrpides N.C."/>
            <person name="Woyke T."/>
        </authorList>
    </citation>
    <scope>NUCLEOTIDE SEQUENCE</scope>
    <source>
        <strain evidence="2">GVMAG-M-3300027833-19</strain>
    </source>
</reference>
<feature type="compositionally biased region" description="Polar residues" evidence="1">
    <location>
        <begin position="35"/>
        <end position="54"/>
    </location>
</feature>
<organism evidence="2">
    <name type="scientific">viral metagenome</name>
    <dbReference type="NCBI Taxonomy" id="1070528"/>
    <lineage>
        <taxon>unclassified sequences</taxon>
        <taxon>metagenomes</taxon>
        <taxon>organismal metagenomes</taxon>
    </lineage>
</organism>
<accession>A0A6C0LL04</accession>
<name>A0A6C0LL04_9ZZZZ</name>
<dbReference type="EMBL" id="MN740511">
    <property type="protein sequence ID" value="QHU30655.1"/>
    <property type="molecule type" value="Genomic_DNA"/>
</dbReference>
<protein>
    <submittedName>
        <fullName evidence="2">Uncharacterized protein</fullName>
    </submittedName>
</protein>
<dbReference type="AlphaFoldDB" id="A0A6C0LL04"/>
<evidence type="ECO:0000313" key="2">
    <source>
        <dbReference type="EMBL" id="QHU30655.1"/>
    </source>
</evidence>
<evidence type="ECO:0000256" key="1">
    <source>
        <dbReference type="SAM" id="MobiDB-lite"/>
    </source>
</evidence>
<proteinExistence type="predicted"/>